<evidence type="ECO:0000256" key="13">
    <source>
        <dbReference type="HAMAP-Rule" id="MF_00409"/>
    </source>
</evidence>
<evidence type="ECO:0000313" key="15">
    <source>
        <dbReference type="Proteomes" id="UP000198992"/>
    </source>
</evidence>
<evidence type="ECO:0000256" key="12">
    <source>
        <dbReference type="ARBA" id="ARBA00029757"/>
    </source>
</evidence>
<dbReference type="EC" id="2.7.1.130" evidence="3 13"/>
<dbReference type="Proteomes" id="UP000198992">
    <property type="component" value="Unassembled WGS sequence"/>
</dbReference>
<gene>
    <name evidence="13" type="primary">lpxK</name>
    <name evidence="14" type="ORF">SAMN05444164_6719</name>
</gene>
<evidence type="ECO:0000256" key="2">
    <source>
        <dbReference type="ARBA" id="ARBA00004870"/>
    </source>
</evidence>
<evidence type="ECO:0000256" key="6">
    <source>
        <dbReference type="ARBA" id="ARBA00022556"/>
    </source>
</evidence>
<evidence type="ECO:0000256" key="8">
    <source>
        <dbReference type="ARBA" id="ARBA00022741"/>
    </source>
</evidence>
<dbReference type="OrthoDB" id="9766423at2"/>
<evidence type="ECO:0000256" key="1">
    <source>
        <dbReference type="ARBA" id="ARBA00002274"/>
    </source>
</evidence>
<dbReference type="UniPathway" id="UPA00359">
    <property type="reaction ID" value="UER00482"/>
</dbReference>
<keyword evidence="11 13" id="KW-0443">Lipid metabolism</keyword>
<dbReference type="InterPro" id="IPR003758">
    <property type="entry name" value="LpxK"/>
</dbReference>
<dbReference type="GO" id="GO:0009244">
    <property type="term" value="P:lipopolysaccharide core region biosynthetic process"/>
    <property type="evidence" value="ECO:0007669"/>
    <property type="project" value="TreeGrafter"/>
</dbReference>
<dbReference type="GO" id="GO:0005524">
    <property type="term" value="F:ATP binding"/>
    <property type="evidence" value="ECO:0007669"/>
    <property type="project" value="UniProtKB-UniRule"/>
</dbReference>
<dbReference type="EMBL" id="FNTH01000001">
    <property type="protein sequence ID" value="SEE04683.1"/>
    <property type="molecule type" value="Genomic_DNA"/>
</dbReference>
<keyword evidence="6 13" id="KW-0441">Lipid A biosynthesis</keyword>
<protein>
    <recommendedName>
        <fullName evidence="4 13">Tetraacyldisaccharide 4'-kinase</fullName>
        <ecNumber evidence="3 13">2.7.1.130</ecNumber>
    </recommendedName>
    <alternativeName>
        <fullName evidence="12 13">Lipid A 4'-kinase</fullName>
    </alternativeName>
</protein>
<reference evidence="14 15" key="1">
    <citation type="submission" date="2016-10" db="EMBL/GenBank/DDBJ databases">
        <authorList>
            <person name="de Groot N.N."/>
        </authorList>
    </citation>
    <scope>NUCLEOTIDE SEQUENCE [LARGE SCALE GENOMIC DNA]</scope>
    <source>
        <strain evidence="14 15">MT12</strain>
    </source>
</reference>
<evidence type="ECO:0000256" key="4">
    <source>
        <dbReference type="ARBA" id="ARBA00016436"/>
    </source>
</evidence>
<organism evidence="14 15">
    <name type="scientific">Bradyrhizobium erythrophlei</name>
    <dbReference type="NCBI Taxonomy" id="1437360"/>
    <lineage>
        <taxon>Bacteria</taxon>
        <taxon>Pseudomonadati</taxon>
        <taxon>Pseudomonadota</taxon>
        <taxon>Alphaproteobacteria</taxon>
        <taxon>Hyphomicrobiales</taxon>
        <taxon>Nitrobacteraceae</taxon>
        <taxon>Bradyrhizobium</taxon>
    </lineage>
</organism>
<keyword evidence="8 13" id="KW-0547">Nucleotide-binding</keyword>
<accession>A0A1H5FMR3</accession>
<dbReference type="GO" id="GO:0009029">
    <property type="term" value="F:lipid-A 4'-kinase activity"/>
    <property type="evidence" value="ECO:0007669"/>
    <property type="project" value="UniProtKB-UniRule"/>
</dbReference>
<name>A0A1H5FMR3_9BRAD</name>
<dbReference type="GO" id="GO:0005886">
    <property type="term" value="C:plasma membrane"/>
    <property type="evidence" value="ECO:0007669"/>
    <property type="project" value="TreeGrafter"/>
</dbReference>
<evidence type="ECO:0000256" key="10">
    <source>
        <dbReference type="ARBA" id="ARBA00022840"/>
    </source>
</evidence>
<comment type="catalytic activity">
    <reaction evidence="13">
        <text>a lipid A disaccharide + ATP = a lipid IVA + ADP + H(+)</text>
        <dbReference type="Rhea" id="RHEA:67840"/>
        <dbReference type="ChEBI" id="CHEBI:15378"/>
        <dbReference type="ChEBI" id="CHEBI:30616"/>
        <dbReference type="ChEBI" id="CHEBI:176343"/>
        <dbReference type="ChEBI" id="CHEBI:176425"/>
        <dbReference type="ChEBI" id="CHEBI:456216"/>
        <dbReference type="EC" id="2.7.1.130"/>
    </reaction>
</comment>
<evidence type="ECO:0000256" key="7">
    <source>
        <dbReference type="ARBA" id="ARBA00022679"/>
    </source>
</evidence>
<dbReference type="InterPro" id="IPR027417">
    <property type="entry name" value="P-loop_NTPase"/>
</dbReference>
<keyword evidence="5 13" id="KW-0444">Lipid biosynthesis</keyword>
<dbReference type="SUPFAM" id="SSF52540">
    <property type="entry name" value="P-loop containing nucleoside triphosphate hydrolases"/>
    <property type="match status" value="1"/>
</dbReference>
<evidence type="ECO:0000256" key="9">
    <source>
        <dbReference type="ARBA" id="ARBA00022777"/>
    </source>
</evidence>
<evidence type="ECO:0000256" key="3">
    <source>
        <dbReference type="ARBA" id="ARBA00012071"/>
    </source>
</evidence>
<dbReference type="NCBIfam" id="TIGR00682">
    <property type="entry name" value="lpxK"/>
    <property type="match status" value="1"/>
</dbReference>
<evidence type="ECO:0000313" key="14">
    <source>
        <dbReference type="EMBL" id="SEE04683.1"/>
    </source>
</evidence>
<dbReference type="HAMAP" id="MF_00409">
    <property type="entry name" value="LpxK"/>
    <property type="match status" value="1"/>
</dbReference>
<keyword evidence="10 13" id="KW-0067">ATP-binding</keyword>
<proteinExistence type="inferred from homology"/>
<evidence type="ECO:0000256" key="5">
    <source>
        <dbReference type="ARBA" id="ARBA00022516"/>
    </source>
</evidence>
<dbReference type="GO" id="GO:0009245">
    <property type="term" value="P:lipid A biosynthetic process"/>
    <property type="evidence" value="ECO:0007669"/>
    <property type="project" value="UniProtKB-UniRule"/>
</dbReference>
<dbReference type="RefSeq" id="WP_092124071.1">
    <property type="nucleotide sequence ID" value="NZ_FNTH01000001.1"/>
</dbReference>
<keyword evidence="9 13" id="KW-0418">Kinase</keyword>
<dbReference type="AlphaFoldDB" id="A0A1H5FMR3"/>
<dbReference type="Pfam" id="PF02606">
    <property type="entry name" value="LpxK"/>
    <property type="match status" value="1"/>
</dbReference>
<feature type="binding site" evidence="13">
    <location>
        <begin position="51"/>
        <end position="58"/>
    </location>
    <ligand>
        <name>ATP</name>
        <dbReference type="ChEBI" id="CHEBI:30616"/>
    </ligand>
</feature>
<comment type="pathway">
    <text evidence="2 13">Glycolipid biosynthesis; lipid IV(A) biosynthesis; lipid IV(A) from (3R)-3-hydroxytetradecanoyl-[acyl-carrier-protein] and UDP-N-acetyl-alpha-D-glucosamine: step 6/6.</text>
</comment>
<keyword evidence="7 13" id="KW-0808">Transferase</keyword>
<dbReference type="PANTHER" id="PTHR42724:SF1">
    <property type="entry name" value="TETRAACYLDISACCHARIDE 4'-KINASE, MITOCHONDRIAL-RELATED"/>
    <property type="match status" value="1"/>
</dbReference>
<comment type="similarity">
    <text evidence="13">Belongs to the LpxK family.</text>
</comment>
<evidence type="ECO:0000256" key="11">
    <source>
        <dbReference type="ARBA" id="ARBA00023098"/>
    </source>
</evidence>
<dbReference type="PANTHER" id="PTHR42724">
    <property type="entry name" value="TETRAACYLDISACCHARIDE 4'-KINASE"/>
    <property type="match status" value="1"/>
</dbReference>
<sequence length="340" mass="36100">MREPAFWHRPSSWTSQLLRPLAALYGAVAARRMQRSGIDAGIPVICVGNYHVGGAGKTPTVLALAKLLRELDERPVVLSRGYGGRLAGPVKVDRDHHTAADIGDEPLMMAATLPVVVSRDRAAGLALARAQNASVILMDDGFQNPSVIKDACLIVIDATRGVGNGRVIPAGPLRAPLSPQLERTDALIVVGEGSGAKKIAADLVSRGKPVLSAHLRPDVASLSALRGQRVLAFAGIGDPARFFNSLRASGVDVVRNTAFADHHAFTKDEIAQLVADARGDALTLVTTEKDLARLRGPAGMPAWAQAIVPFAVTLQFADAAALRRLVTDQLFKARSRRLHT</sequence>
<comment type="function">
    <text evidence="1 13">Transfers the gamma-phosphate of ATP to the 4'-position of a tetraacyldisaccharide 1-phosphate intermediate (termed DS-1-P) to form tetraacyldisaccharide 1,4'-bis-phosphate (lipid IVA).</text>
</comment>